<sequence>MIHTAPCAMSHSSTGNFAAWCIFVVDKYGHCKKRVINASYSASLLVQGTDKWFKLKSKSPVPRRFPILPRYEKRV</sequence>
<comment type="caution">
    <text evidence="1">The sequence shown here is derived from an EMBL/GenBank/DDBJ whole genome shotgun (WGS) entry which is preliminary data.</text>
</comment>
<dbReference type="Proteomes" id="UP001552299">
    <property type="component" value="Unassembled WGS sequence"/>
</dbReference>
<dbReference type="EMBL" id="JANQDX010000014">
    <property type="protein sequence ID" value="KAL0911989.1"/>
    <property type="molecule type" value="Genomic_DNA"/>
</dbReference>
<evidence type="ECO:0000313" key="1">
    <source>
        <dbReference type="EMBL" id="KAL0911989.1"/>
    </source>
</evidence>
<accession>A0ABD0UGV2</accession>
<keyword evidence="2" id="KW-1185">Reference proteome</keyword>
<reference evidence="1 2" key="1">
    <citation type="journal article" date="2024" name="Plant Biotechnol. J.">
        <title>Dendrobium thyrsiflorum genome and its molecular insights into genes involved in important horticultural traits.</title>
        <authorList>
            <person name="Chen B."/>
            <person name="Wang J.Y."/>
            <person name="Zheng P.J."/>
            <person name="Li K.L."/>
            <person name="Liang Y.M."/>
            <person name="Chen X.F."/>
            <person name="Zhang C."/>
            <person name="Zhao X."/>
            <person name="He X."/>
            <person name="Zhang G.Q."/>
            <person name="Liu Z.J."/>
            <person name="Xu Q."/>
        </authorList>
    </citation>
    <scope>NUCLEOTIDE SEQUENCE [LARGE SCALE GENOMIC DNA]</scope>
    <source>
        <strain evidence="1">GZMU011</strain>
    </source>
</reference>
<name>A0ABD0UGV2_DENTH</name>
<proteinExistence type="predicted"/>
<protein>
    <submittedName>
        <fullName evidence="1">Uncharacterized protein</fullName>
    </submittedName>
</protein>
<dbReference type="AlphaFoldDB" id="A0ABD0UGV2"/>
<gene>
    <name evidence="1" type="ORF">M5K25_017929</name>
</gene>
<organism evidence="1 2">
    <name type="scientific">Dendrobium thyrsiflorum</name>
    <name type="common">Pinecone-like raceme dendrobium</name>
    <name type="synonym">Orchid</name>
    <dbReference type="NCBI Taxonomy" id="117978"/>
    <lineage>
        <taxon>Eukaryota</taxon>
        <taxon>Viridiplantae</taxon>
        <taxon>Streptophyta</taxon>
        <taxon>Embryophyta</taxon>
        <taxon>Tracheophyta</taxon>
        <taxon>Spermatophyta</taxon>
        <taxon>Magnoliopsida</taxon>
        <taxon>Liliopsida</taxon>
        <taxon>Asparagales</taxon>
        <taxon>Orchidaceae</taxon>
        <taxon>Epidendroideae</taxon>
        <taxon>Malaxideae</taxon>
        <taxon>Dendrobiinae</taxon>
        <taxon>Dendrobium</taxon>
    </lineage>
</organism>
<evidence type="ECO:0000313" key="2">
    <source>
        <dbReference type="Proteomes" id="UP001552299"/>
    </source>
</evidence>